<feature type="region of interest" description="Disordered" evidence="1">
    <location>
        <begin position="60"/>
        <end position="106"/>
    </location>
</feature>
<feature type="compositionally biased region" description="Gly residues" evidence="1">
    <location>
        <begin position="82"/>
        <end position="106"/>
    </location>
</feature>
<dbReference type="EMBL" id="JBFOLJ010000001">
    <property type="protein sequence ID" value="KAL2558750.1"/>
    <property type="molecule type" value="Genomic_DNA"/>
</dbReference>
<accession>A0ABD1X9U5</accession>
<comment type="caution">
    <text evidence="2">The sequence shown here is derived from an EMBL/GenBank/DDBJ whole genome shotgun (WGS) entry which is preliminary data.</text>
</comment>
<evidence type="ECO:0000313" key="2">
    <source>
        <dbReference type="EMBL" id="KAL2558750.1"/>
    </source>
</evidence>
<keyword evidence="3" id="KW-1185">Reference proteome</keyword>
<name>A0ABD1X9U5_9LAMI</name>
<dbReference type="AlphaFoldDB" id="A0ABD1X9U5"/>
<feature type="region of interest" description="Disordered" evidence="1">
    <location>
        <begin position="1"/>
        <end position="44"/>
    </location>
</feature>
<protein>
    <submittedName>
        <fullName evidence="2">Uncharacterized protein</fullName>
    </submittedName>
</protein>
<organism evidence="2 3">
    <name type="scientific">Forsythia ovata</name>
    <dbReference type="NCBI Taxonomy" id="205694"/>
    <lineage>
        <taxon>Eukaryota</taxon>
        <taxon>Viridiplantae</taxon>
        <taxon>Streptophyta</taxon>
        <taxon>Embryophyta</taxon>
        <taxon>Tracheophyta</taxon>
        <taxon>Spermatophyta</taxon>
        <taxon>Magnoliopsida</taxon>
        <taxon>eudicotyledons</taxon>
        <taxon>Gunneridae</taxon>
        <taxon>Pentapetalae</taxon>
        <taxon>asterids</taxon>
        <taxon>lamiids</taxon>
        <taxon>Lamiales</taxon>
        <taxon>Oleaceae</taxon>
        <taxon>Forsythieae</taxon>
        <taxon>Forsythia</taxon>
    </lineage>
</organism>
<feature type="compositionally biased region" description="Low complexity" evidence="1">
    <location>
        <begin position="23"/>
        <end position="37"/>
    </location>
</feature>
<sequence length="132" mass="12851">MAIPTTNPIDTPPPDDGDGGECGDLSVPDVDGDVFLFGDGGEGGDLSVPGVDGDAFLLGEDGEFPPVASDRGEGGDPDGEDGIGTVGNGAELVGGGVEAGGTGVLEGDGGGDDGVLYWKALSTFPGAWKLLS</sequence>
<reference evidence="3" key="1">
    <citation type="submission" date="2024-07" db="EMBL/GenBank/DDBJ databases">
        <title>Two chromosome-level genome assemblies of Korean endemic species Abeliophyllum distichum and Forsythia ovata (Oleaceae).</title>
        <authorList>
            <person name="Jang H."/>
        </authorList>
    </citation>
    <scope>NUCLEOTIDE SEQUENCE [LARGE SCALE GENOMIC DNA]</scope>
</reference>
<dbReference type="Proteomes" id="UP001604277">
    <property type="component" value="Unassembled WGS sequence"/>
</dbReference>
<evidence type="ECO:0000313" key="3">
    <source>
        <dbReference type="Proteomes" id="UP001604277"/>
    </source>
</evidence>
<evidence type="ECO:0000256" key="1">
    <source>
        <dbReference type="SAM" id="MobiDB-lite"/>
    </source>
</evidence>
<proteinExistence type="predicted"/>
<gene>
    <name evidence="2" type="ORF">Fot_03489</name>
</gene>